<feature type="domain" description="Tyr recombinase" evidence="6">
    <location>
        <begin position="164"/>
        <end position="346"/>
    </location>
</feature>
<dbReference type="Pfam" id="PF14659">
    <property type="entry name" value="Phage_int_SAM_3"/>
    <property type="match status" value="1"/>
</dbReference>
<comment type="similarity">
    <text evidence="1">Belongs to the 'phage' integrase family.</text>
</comment>
<evidence type="ECO:0000256" key="1">
    <source>
        <dbReference type="ARBA" id="ARBA00008857"/>
    </source>
</evidence>
<evidence type="ECO:0000256" key="2">
    <source>
        <dbReference type="ARBA" id="ARBA00022908"/>
    </source>
</evidence>
<evidence type="ECO:0000256" key="5">
    <source>
        <dbReference type="PROSITE-ProRule" id="PRU01248"/>
    </source>
</evidence>
<keyword evidence="3 5" id="KW-0238">DNA-binding</keyword>
<dbReference type="Pfam" id="PF00589">
    <property type="entry name" value="Phage_integrase"/>
    <property type="match status" value="1"/>
</dbReference>
<proteinExistence type="inferred from homology"/>
<sequence length="353" mass="41715">MASYRKRDGSWEYRISYKTPDGKYKQKSKRGFRTKKEAELAAAEAERLLNSTTIFDENISLYDYFDKWAKIYKKPHVSIGTWKNYDQTLKLIEREFGQTKIRAITPSIYQQFLNNLGKRYYQGTIHKVHHRIRRAVKQAVVEKLIDTNFTDLAKINAERQHKPIEDKFLEENEYLSLLTTLKQNCPQTDYVQLYLLSVTGMRIGESLGLTWNDIDFKNGLININKTWNVYTNAEFAPTKNKQSMRTIPLDNTTAKILLQFKTEEWTVNPYNRLFIRVNHPWLNRLIKKLTKTNIHVHSLRHTYASYLISRQIDLLTISNLLGHKDLTVTLQTYAHQLEQQKEKDFKEIKKLFG</sequence>
<dbReference type="Gene3D" id="1.10.150.130">
    <property type="match status" value="1"/>
</dbReference>
<organism evidence="8 10">
    <name type="scientific">Streptococcus azizii</name>
    <dbReference type="NCBI Taxonomy" id="1579424"/>
    <lineage>
        <taxon>Bacteria</taxon>
        <taxon>Bacillati</taxon>
        <taxon>Bacillota</taxon>
        <taxon>Bacilli</taxon>
        <taxon>Lactobacillales</taxon>
        <taxon>Streptococcaceae</taxon>
        <taxon>Streptococcus</taxon>
    </lineage>
</organism>
<feature type="domain" description="Core-binding (CB)" evidence="7">
    <location>
        <begin position="59"/>
        <end position="140"/>
    </location>
</feature>
<dbReference type="EMBL" id="MSPT01000016">
    <property type="protein sequence ID" value="ONK26336.1"/>
    <property type="molecule type" value="Genomic_DNA"/>
</dbReference>
<dbReference type="RefSeq" id="WP_076996102.1">
    <property type="nucleotide sequence ID" value="NZ_MSPR01000009.1"/>
</dbReference>
<dbReference type="InterPro" id="IPR010998">
    <property type="entry name" value="Integrase_recombinase_N"/>
</dbReference>
<comment type="caution">
    <text evidence="8">The sequence shown here is derived from an EMBL/GenBank/DDBJ whole genome shotgun (WGS) entry which is preliminary data.</text>
</comment>
<dbReference type="InterPro" id="IPR013762">
    <property type="entry name" value="Integrase-like_cat_sf"/>
</dbReference>
<keyword evidence="11" id="KW-1185">Reference proteome</keyword>
<dbReference type="PROSITE" id="PS51900">
    <property type="entry name" value="CB"/>
    <property type="match status" value="1"/>
</dbReference>
<accession>A0AB36JL19</accession>
<gene>
    <name evidence="9" type="ORF">BVE84_05700</name>
    <name evidence="8" type="ORF">BVE86_07640</name>
</gene>
<dbReference type="EMBL" id="MSPR01000009">
    <property type="protein sequence ID" value="ONK29083.1"/>
    <property type="molecule type" value="Genomic_DNA"/>
</dbReference>
<dbReference type="InterPro" id="IPR002104">
    <property type="entry name" value="Integrase_catalytic"/>
</dbReference>
<dbReference type="InterPro" id="IPR011010">
    <property type="entry name" value="DNA_brk_join_enz"/>
</dbReference>
<dbReference type="Pfam" id="PF14657">
    <property type="entry name" value="Arm-DNA-bind_4"/>
    <property type="match status" value="1"/>
</dbReference>
<evidence type="ECO:0000313" key="8">
    <source>
        <dbReference type="EMBL" id="ONK26336.1"/>
    </source>
</evidence>
<keyword evidence="2" id="KW-0229">DNA integration</keyword>
<dbReference type="GO" id="GO:0006310">
    <property type="term" value="P:DNA recombination"/>
    <property type="evidence" value="ECO:0007669"/>
    <property type="project" value="UniProtKB-KW"/>
</dbReference>
<evidence type="ECO:0000313" key="10">
    <source>
        <dbReference type="Proteomes" id="UP000188600"/>
    </source>
</evidence>
<name>A0AB36JL19_9STRE</name>
<dbReference type="PANTHER" id="PTHR30349:SF64">
    <property type="entry name" value="PROPHAGE INTEGRASE INTD-RELATED"/>
    <property type="match status" value="1"/>
</dbReference>
<keyword evidence="4" id="KW-0233">DNA recombination</keyword>
<dbReference type="AlphaFoldDB" id="A0AB36JL19"/>
<dbReference type="InterPro" id="IPR050090">
    <property type="entry name" value="Tyrosine_recombinase_XerCD"/>
</dbReference>
<evidence type="ECO:0000259" key="6">
    <source>
        <dbReference type="PROSITE" id="PS51898"/>
    </source>
</evidence>
<dbReference type="GO" id="GO:0015074">
    <property type="term" value="P:DNA integration"/>
    <property type="evidence" value="ECO:0007669"/>
    <property type="project" value="UniProtKB-KW"/>
</dbReference>
<dbReference type="PANTHER" id="PTHR30349">
    <property type="entry name" value="PHAGE INTEGRASE-RELATED"/>
    <property type="match status" value="1"/>
</dbReference>
<evidence type="ECO:0000256" key="4">
    <source>
        <dbReference type="ARBA" id="ARBA00023172"/>
    </source>
</evidence>
<dbReference type="CDD" id="cd01189">
    <property type="entry name" value="INT_ICEBs1_C_like"/>
    <property type="match status" value="1"/>
</dbReference>
<evidence type="ECO:0000313" key="11">
    <source>
        <dbReference type="Proteomes" id="UP000188946"/>
    </source>
</evidence>
<dbReference type="InterPro" id="IPR028259">
    <property type="entry name" value="AP2-like_int_N"/>
</dbReference>
<evidence type="ECO:0000256" key="3">
    <source>
        <dbReference type="ARBA" id="ARBA00023125"/>
    </source>
</evidence>
<dbReference type="GO" id="GO:0003677">
    <property type="term" value="F:DNA binding"/>
    <property type="evidence" value="ECO:0007669"/>
    <property type="project" value="UniProtKB-UniRule"/>
</dbReference>
<dbReference type="Proteomes" id="UP000188946">
    <property type="component" value="Unassembled WGS sequence"/>
</dbReference>
<dbReference type="PROSITE" id="PS51898">
    <property type="entry name" value="TYR_RECOMBINASE"/>
    <property type="match status" value="1"/>
</dbReference>
<dbReference type="SUPFAM" id="SSF56349">
    <property type="entry name" value="DNA breaking-rejoining enzymes"/>
    <property type="match status" value="1"/>
</dbReference>
<dbReference type="InterPro" id="IPR004107">
    <property type="entry name" value="Integrase_SAM-like_N"/>
</dbReference>
<dbReference type="Gene3D" id="1.10.443.10">
    <property type="entry name" value="Intergrase catalytic core"/>
    <property type="match status" value="1"/>
</dbReference>
<dbReference type="InterPro" id="IPR044068">
    <property type="entry name" value="CB"/>
</dbReference>
<dbReference type="Proteomes" id="UP000188600">
    <property type="component" value="Unassembled WGS sequence"/>
</dbReference>
<protein>
    <recommendedName>
        <fullName evidence="12">Site-specific integrase</fullName>
    </recommendedName>
</protein>
<evidence type="ECO:0000259" key="7">
    <source>
        <dbReference type="PROSITE" id="PS51900"/>
    </source>
</evidence>
<evidence type="ECO:0000313" key="9">
    <source>
        <dbReference type="EMBL" id="ONK29083.1"/>
    </source>
</evidence>
<reference evidence="10 11" key="1">
    <citation type="submission" date="2016-12" db="EMBL/GenBank/DDBJ databases">
        <authorList>
            <person name="Gulvik C.A."/>
        </authorList>
    </citation>
    <scope>NUCLEOTIDE SEQUENCE [LARGE SCALE GENOMIC DNA]</scope>
    <source>
        <strain evidence="9 11">12-5202</strain>
        <strain evidence="8 10">12-5291</strain>
    </source>
</reference>
<evidence type="ECO:0008006" key="12">
    <source>
        <dbReference type="Google" id="ProtNLM"/>
    </source>
</evidence>